<comment type="caution">
    <text evidence="1">The sequence shown here is derived from an EMBL/GenBank/DDBJ whole genome shotgun (WGS) entry which is preliminary data.</text>
</comment>
<gene>
    <name evidence="1" type="ORF">H1S06_05635</name>
</gene>
<protein>
    <submittedName>
        <fullName evidence="1">Uncharacterized protein</fullName>
    </submittedName>
</protein>
<accession>A0A7W1WX42</accession>
<organism evidence="1 2">
    <name type="scientific">Marinobacterium marinum</name>
    <dbReference type="NCBI Taxonomy" id="2756129"/>
    <lineage>
        <taxon>Bacteria</taxon>
        <taxon>Pseudomonadati</taxon>
        <taxon>Pseudomonadota</taxon>
        <taxon>Gammaproteobacteria</taxon>
        <taxon>Oceanospirillales</taxon>
        <taxon>Oceanospirillaceae</taxon>
        <taxon>Marinobacterium</taxon>
    </lineage>
</organism>
<reference evidence="1 2" key="1">
    <citation type="submission" date="2020-07" db="EMBL/GenBank/DDBJ databases">
        <title>Bacterium isolated from marien macroalgae.</title>
        <authorList>
            <person name="Zhu K."/>
            <person name="Lu D."/>
            <person name="Du Z."/>
        </authorList>
    </citation>
    <scope>NUCLEOTIDE SEQUENCE [LARGE SCALE GENOMIC DNA]</scope>
    <source>
        <strain evidence="1 2">3-1745</strain>
    </source>
</reference>
<dbReference type="RefSeq" id="WP_181738095.1">
    <property type="nucleotide sequence ID" value="NZ_JACEMT010000041.1"/>
</dbReference>
<evidence type="ECO:0000313" key="2">
    <source>
        <dbReference type="Proteomes" id="UP000538931"/>
    </source>
</evidence>
<keyword evidence="2" id="KW-1185">Reference proteome</keyword>
<sequence>MTANNRPYPQPHGHMVELLILEYVRNRHVMDPVTLVDLHKRLSTAFFEDDVRVVIDQMLTDGRLAVEFDPVNVPDYGKHWTSDGRPAVRLKVGEVIR</sequence>
<dbReference type="AlphaFoldDB" id="A0A7W1WX42"/>
<evidence type="ECO:0000313" key="1">
    <source>
        <dbReference type="EMBL" id="MBA4501843.1"/>
    </source>
</evidence>
<dbReference type="EMBL" id="JACEMT010000041">
    <property type="protein sequence ID" value="MBA4501843.1"/>
    <property type="molecule type" value="Genomic_DNA"/>
</dbReference>
<name>A0A7W1WX42_9GAMM</name>
<proteinExistence type="predicted"/>
<dbReference type="Proteomes" id="UP000538931">
    <property type="component" value="Unassembled WGS sequence"/>
</dbReference>